<reference evidence="1 2" key="1">
    <citation type="submission" date="2017-07" db="EMBL/GenBank/DDBJ databases">
        <title>Phylogenetic study on the rhizospheric bacterium Ochrobactrum sp. A44.</title>
        <authorList>
            <person name="Krzyzanowska D.M."/>
            <person name="Ossowicki A."/>
            <person name="Rajewska M."/>
            <person name="Maciag T."/>
            <person name="Kaczynski Z."/>
            <person name="Czerwicka M."/>
            <person name="Jafra S."/>
        </authorList>
    </citation>
    <scope>NUCLEOTIDE SEQUENCE [LARGE SCALE GENOMIC DNA]</scope>
    <source>
        <strain evidence="1 2">A44</strain>
        <plasmid evidence="1 2">unnamed1</plasmid>
    </source>
</reference>
<geneLocation type="plasmid" evidence="1 2">
    <name>unnamed1</name>
</geneLocation>
<dbReference type="KEGG" id="och:CES85_3623"/>
<organism evidence="1 2">
    <name type="scientific">Ochrobactrum quorumnocens</name>
    <dbReference type="NCBI Taxonomy" id="271865"/>
    <lineage>
        <taxon>Bacteria</taxon>
        <taxon>Pseudomonadati</taxon>
        <taxon>Pseudomonadota</taxon>
        <taxon>Alphaproteobacteria</taxon>
        <taxon>Hyphomicrobiales</taxon>
        <taxon>Brucellaceae</taxon>
        <taxon>Brucella/Ochrobactrum group</taxon>
        <taxon>Ochrobactrum</taxon>
    </lineage>
</organism>
<dbReference type="EMBL" id="CP022605">
    <property type="protein sequence ID" value="ASV88491.1"/>
    <property type="molecule type" value="Genomic_DNA"/>
</dbReference>
<accession>A0A248UQ14</accession>
<dbReference type="Proteomes" id="UP000215256">
    <property type="component" value="Plasmid unnamed1"/>
</dbReference>
<gene>
    <name evidence="1" type="ORF">CES85_3623</name>
</gene>
<name>A0A248UQ14_9HYPH</name>
<protein>
    <submittedName>
        <fullName evidence="1">Uncharacterized protein</fullName>
    </submittedName>
</protein>
<sequence>MKTEPYSVSVLASLVARLPNPHVFASELREAEWFGEVIG</sequence>
<evidence type="ECO:0000313" key="1">
    <source>
        <dbReference type="EMBL" id="ASV88491.1"/>
    </source>
</evidence>
<dbReference type="AlphaFoldDB" id="A0A248UQ14"/>
<keyword evidence="1" id="KW-0614">Plasmid</keyword>
<evidence type="ECO:0000313" key="2">
    <source>
        <dbReference type="Proteomes" id="UP000215256"/>
    </source>
</evidence>
<proteinExistence type="predicted"/>